<dbReference type="PANTHER" id="PTHR42760:SF123">
    <property type="entry name" value="OXIDOREDUCTASE"/>
    <property type="match status" value="1"/>
</dbReference>
<organism evidence="2 3">
    <name type="scientific">Novosphingobium olei</name>
    <dbReference type="NCBI Taxonomy" id="2728851"/>
    <lineage>
        <taxon>Bacteria</taxon>
        <taxon>Pseudomonadati</taxon>
        <taxon>Pseudomonadota</taxon>
        <taxon>Alphaproteobacteria</taxon>
        <taxon>Sphingomonadales</taxon>
        <taxon>Sphingomonadaceae</taxon>
        <taxon>Novosphingobium</taxon>
    </lineage>
</organism>
<name>A0A7Y0BR41_9SPHN</name>
<dbReference type="PROSITE" id="PS00061">
    <property type="entry name" value="ADH_SHORT"/>
    <property type="match status" value="1"/>
</dbReference>
<gene>
    <name evidence="2" type="ORF">HHL27_15245</name>
</gene>
<dbReference type="Pfam" id="PF13561">
    <property type="entry name" value="adh_short_C2"/>
    <property type="match status" value="1"/>
</dbReference>
<dbReference type="PANTHER" id="PTHR42760">
    <property type="entry name" value="SHORT-CHAIN DEHYDROGENASES/REDUCTASES FAMILY MEMBER"/>
    <property type="match status" value="1"/>
</dbReference>
<dbReference type="PRINTS" id="PR00081">
    <property type="entry name" value="GDHRDH"/>
</dbReference>
<dbReference type="Proteomes" id="UP000583556">
    <property type="component" value="Unassembled WGS sequence"/>
</dbReference>
<dbReference type="Gene3D" id="3.40.50.720">
    <property type="entry name" value="NAD(P)-binding Rossmann-like Domain"/>
    <property type="match status" value="1"/>
</dbReference>
<dbReference type="SUPFAM" id="SSF51735">
    <property type="entry name" value="NAD(P)-binding Rossmann-fold domains"/>
    <property type="match status" value="1"/>
</dbReference>
<dbReference type="EMBL" id="JABBGM010000007">
    <property type="protein sequence ID" value="NML95027.1"/>
    <property type="molecule type" value="Genomic_DNA"/>
</dbReference>
<protein>
    <submittedName>
        <fullName evidence="2">1,6-dihydroxycyclohexa-2,4-diene-1-carboxylate dehydrogenase</fullName>
        <ecNumber evidence="2">1.3.1.25</ecNumber>
    </submittedName>
</protein>
<dbReference type="AlphaFoldDB" id="A0A7Y0BR41"/>
<dbReference type="GO" id="GO:0047116">
    <property type="term" value="F:1,6-dihydroxycyclohexa-2,4-diene-1-carboxylate dehydrogenase activity"/>
    <property type="evidence" value="ECO:0007669"/>
    <property type="project" value="UniProtKB-EC"/>
</dbReference>
<accession>A0A7Y0BR41</accession>
<dbReference type="RefSeq" id="WP_169494269.1">
    <property type="nucleotide sequence ID" value="NZ_JABBGM010000007.1"/>
</dbReference>
<dbReference type="EC" id="1.3.1.25" evidence="2"/>
<sequence length="262" mass="27432">MTVASDRFAGKIAVVTGAAQGIGLAAAQRLGREGATVVVADRAEQATREAVSRLRAEAVDAHPAIHDLEQQAGAVDLYQAVSENFGRIDIAVHNVGGTIWAKPYWEYTPDEIVAEINRSLWPTLWCCHAVLPYMRAAGRGSIVNIGSVATRGVNRVPYAAAKGGVAALTAALSLELGDCGIRVNCVAPGGVNVTRVTPRNTAPPSDADRKGFGEVMEQTLRDTPLGRFGEPEELAAAICFFAADEASYITGQTLYVAGGGIG</sequence>
<comment type="similarity">
    <text evidence="1">Belongs to the short-chain dehydrogenases/reductases (SDR) family.</text>
</comment>
<proteinExistence type="inferred from homology"/>
<dbReference type="FunFam" id="3.40.50.720:FF:000084">
    <property type="entry name" value="Short-chain dehydrogenase reductase"/>
    <property type="match status" value="1"/>
</dbReference>
<dbReference type="NCBIfam" id="NF009463">
    <property type="entry name" value="PRK12823.1"/>
    <property type="match status" value="1"/>
</dbReference>
<comment type="caution">
    <text evidence="2">The sequence shown here is derived from an EMBL/GenBank/DDBJ whole genome shotgun (WGS) entry which is preliminary data.</text>
</comment>
<evidence type="ECO:0000256" key="1">
    <source>
        <dbReference type="ARBA" id="ARBA00006484"/>
    </source>
</evidence>
<dbReference type="PRINTS" id="PR00080">
    <property type="entry name" value="SDRFAMILY"/>
</dbReference>
<evidence type="ECO:0000313" key="3">
    <source>
        <dbReference type="Proteomes" id="UP000583556"/>
    </source>
</evidence>
<dbReference type="InterPro" id="IPR036291">
    <property type="entry name" value="NAD(P)-bd_dom_sf"/>
</dbReference>
<dbReference type="InterPro" id="IPR002347">
    <property type="entry name" value="SDR_fam"/>
</dbReference>
<dbReference type="GO" id="GO:0016616">
    <property type="term" value="F:oxidoreductase activity, acting on the CH-OH group of donors, NAD or NADP as acceptor"/>
    <property type="evidence" value="ECO:0007669"/>
    <property type="project" value="TreeGrafter"/>
</dbReference>
<dbReference type="InterPro" id="IPR020904">
    <property type="entry name" value="Sc_DH/Rdtase_CS"/>
</dbReference>
<evidence type="ECO:0000313" key="2">
    <source>
        <dbReference type="EMBL" id="NML95027.1"/>
    </source>
</evidence>
<dbReference type="GO" id="GO:0030497">
    <property type="term" value="P:fatty acid elongation"/>
    <property type="evidence" value="ECO:0007669"/>
    <property type="project" value="TreeGrafter"/>
</dbReference>
<keyword evidence="2" id="KW-0560">Oxidoreductase</keyword>
<reference evidence="2 3" key="1">
    <citation type="submission" date="2020-04" db="EMBL/GenBank/DDBJ databases">
        <title>Novosphingobium sp. TW-4 isolated from soil.</title>
        <authorList>
            <person name="Dahal R.H."/>
            <person name="Chaudhary D.K."/>
        </authorList>
    </citation>
    <scope>NUCLEOTIDE SEQUENCE [LARGE SCALE GENOMIC DNA]</scope>
    <source>
        <strain evidence="2 3">TW-4</strain>
    </source>
</reference>
<keyword evidence="3" id="KW-1185">Reference proteome</keyword>